<gene>
    <name evidence="1" type="ORF">H9800_00060</name>
</gene>
<accession>A0A9D2KHG7</accession>
<name>A0A9D2KHG7_9MICO</name>
<evidence type="ECO:0000313" key="1">
    <source>
        <dbReference type="EMBL" id="HJA03243.1"/>
    </source>
</evidence>
<evidence type="ECO:0000313" key="2">
    <source>
        <dbReference type="Proteomes" id="UP000824220"/>
    </source>
</evidence>
<proteinExistence type="predicted"/>
<reference evidence="1" key="2">
    <citation type="submission" date="2021-04" db="EMBL/GenBank/DDBJ databases">
        <authorList>
            <person name="Gilroy R."/>
        </authorList>
    </citation>
    <scope>NUCLEOTIDE SEQUENCE</scope>
    <source>
        <strain evidence="1">ChiHjej8B7-3636</strain>
    </source>
</reference>
<dbReference type="Proteomes" id="UP000824220">
    <property type="component" value="Unassembled WGS sequence"/>
</dbReference>
<reference evidence="1" key="1">
    <citation type="journal article" date="2021" name="PeerJ">
        <title>Extensive microbial diversity within the chicken gut microbiome revealed by metagenomics and culture.</title>
        <authorList>
            <person name="Gilroy R."/>
            <person name="Ravi A."/>
            <person name="Getino M."/>
            <person name="Pursley I."/>
            <person name="Horton D.L."/>
            <person name="Alikhan N.F."/>
            <person name="Baker D."/>
            <person name="Gharbi K."/>
            <person name="Hall N."/>
            <person name="Watson M."/>
            <person name="Adriaenssens E.M."/>
            <person name="Foster-Nyarko E."/>
            <person name="Jarju S."/>
            <person name="Secka A."/>
            <person name="Antonio M."/>
            <person name="Oren A."/>
            <person name="Chaudhuri R.R."/>
            <person name="La Ragione R."/>
            <person name="Hildebrand F."/>
            <person name="Pallen M.J."/>
        </authorList>
    </citation>
    <scope>NUCLEOTIDE SEQUENCE</scope>
    <source>
        <strain evidence="1">ChiHjej8B7-3636</strain>
    </source>
</reference>
<sequence length="46" mass="4881">MNLAIFLMLLAPAVVSSILSAVNAPKINAQYRARRDAKRAARGVAA</sequence>
<dbReference type="EMBL" id="DXAM01000001">
    <property type="protein sequence ID" value="HJA03243.1"/>
    <property type="molecule type" value="Genomic_DNA"/>
</dbReference>
<organism evidence="1 2">
    <name type="scientific">Candidatus Microbacterium stercoravium</name>
    <dbReference type="NCBI Taxonomy" id="2838697"/>
    <lineage>
        <taxon>Bacteria</taxon>
        <taxon>Bacillati</taxon>
        <taxon>Actinomycetota</taxon>
        <taxon>Actinomycetes</taxon>
        <taxon>Micrococcales</taxon>
        <taxon>Microbacteriaceae</taxon>
        <taxon>Microbacterium</taxon>
    </lineage>
</organism>
<protein>
    <submittedName>
        <fullName evidence="1">Uncharacterized protein</fullName>
    </submittedName>
</protein>
<dbReference type="AlphaFoldDB" id="A0A9D2KHG7"/>
<comment type="caution">
    <text evidence="1">The sequence shown here is derived from an EMBL/GenBank/DDBJ whole genome shotgun (WGS) entry which is preliminary data.</text>
</comment>